<dbReference type="NCBIfam" id="TIGR02053">
    <property type="entry name" value="MerA"/>
    <property type="match status" value="1"/>
</dbReference>
<evidence type="ECO:0000256" key="10">
    <source>
        <dbReference type="ARBA" id="ARBA00022914"/>
    </source>
</evidence>
<keyword evidence="11 18" id="KW-0560">Oxidoreductase</keyword>
<dbReference type="InterPro" id="IPR016156">
    <property type="entry name" value="FAD/NAD-linked_Rdtase_dimer_sf"/>
</dbReference>
<keyword evidence="6 18" id="KW-0285">Flavoprotein</keyword>
<proteinExistence type="inferred from homology"/>
<evidence type="ECO:0000256" key="1">
    <source>
        <dbReference type="ARBA" id="ARBA00007532"/>
    </source>
</evidence>
<comment type="similarity">
    <text evidence="1 18">Belongs to the class-I pyridine nucleotide-disulfide oxidoreductase family.</text>
</comment>
<comment type="caution">
    <text evidence="21">The sequence shown here is derived from an EMBL/GenBank/DDBJ whole genome shotgun (WGS) entry which is preliminary data.</text>
</comment>
<name>A0A1F5JA49_9BACT</name>
<keyword evidence="8 16" id="KW-0274">FAD</keyword>
<dbReference type="Pfam" id="PF07992">
    <property type="entry name" value="Pyr_redox_2"/>
    <property type="match status" value="1"/>
</dbReference>
<dbReference type="PRINTS" id="PR00368">
    <property type="entry name" value="FADPNR"/>
</dbReference>
<comment type="catalytic activity">
    <reaction evidence="15">
        <text>Hg + NADP(+) + H(+) = Hg(2+) + NADPH</text>
        <dbReference type="Rhea" id="RHEA:23856"/>
        <dbReference type="ChEBI" id="CHEBI:15378"/>
        <dbReference type="ChEBI" id="CHEBI:16170"/>
        <dbReference type="ChEBI" id="CHEBI:16793"/>
        <dbReference type="ChEBI" id="CHEBI:57783"/>
        <dbReference type="ChEBI" id="CHEBI:58349"/>
        <dbReference type="EC" id="1.16.1.1"/>
    </reaction>
</comment>
<dbReference type="InterPro" id="IPR001100">
    <property type="entry name" value="Pyr_nuc-diS_OxRdtase"/>
</dbReference>
<dbReference type="Proteomes" id="UP000177042">
    <property type="component" value="Unassembled WGS sequence"/>
</dbReference>
<dbReference type="InterPro" id="IPR036188">
    <property type="entry name" value="FAD/NAD-bd_sf"/>
</dbReference>
<evidence type="ECO:0000256" key="13">
    <source>
        <dbReference type="ARBA" id="ARBA00023284"/>
    </source>
</evidence>
<dbReference type="GO" id="GO:0050787">
    <property type="term" value="P:detoxification of mercury ion"/>
    <property type="evidence" value="ECO:0007669"/>
    <property type="project" value="InterPro"/>
</dbReference>
<dbReference type="InterPro" id="IPR023753">
    <property type="entry name" value="FAD/NAD-binding_dom"/>
</dbReference>
<evidence type="ECO:0000259" key="19">
    <source>
        <dbReference type="Pfam" id="PF02852"/>
    </source>
</evidence>
<dbReference type="AlphaFoldDB" id="A0A1F5JA49"/>
<dbReference type="InterPro" id="IPR004099">
    <property type="entry name" value="Pyr_nucl-diS_OxRdtase_dimer"/>
</dbReference>
<keyword evidence="7" id="KW-0479">Metal-binding</keyword>
<evidence type="ECO:0000256" key="18">
    <source>
        <dbReference type="RuleBase" id="RU003691"/>
    </source>
</evidence>
<feature type="domain" description="Pyridine nucleotide-disulphide oxidoreductase dimerisation" evidence="19">
    <location>
        <begin position="346"/>
        <end position="452"/>
    </location>
</feature>
<evidence type="ECO:0000256" key="9">
    <source>
        <dbReference type="ARBA" id="ARBA00022857"/>
    </source>
</evidence>
<dbReference type="GO" id="GO:0050660">
    <property type="term" value="F:flavin adenine dinucleotide binding"/>
    <property type="evidence" value="ECO:0007669"/>
    <property type="project" value="InterPro"/>
</dbReference>
<organism evidence="21 22">
    <name type="scientific">Candidatus Daviesbacteria bacterium RIFCSPHIGHO2_02_FULL_39_12</name>
    <dbReference type="NCBI Taxonomy" id="1797770"/>
    <lineage>
        <taxon>Bacteria</taxon>
        <taxon>Candidatus Daviesiibacteriota</taxon>
    </lineage>
</organism>
<keyword evidence="16" id="KW-0520">NAD</keyword>
<comment type="subunit">
    <text evidence="2">Homodimer.</text>
</comment>
<reference evidence="21 22" key="1">
    <citation type="journal article" date="2016" name="Nat. Commun.">
        <title>Thousands of microbial genomes shed light on interconnected biogeochemical processes in an aquifer system.</title>
        <authorList>
            <person name="Anantharaman K."/>
            <person name="Brown C.T."/>
            <person name="Hug L.A."/>
            <person name="Sharon I."/>
            <person name="Castelle C.J."/>
            <person name="Probst A.J."/>
            <person name="Thomas B.C."/>
            <person name="Singh A."/>
            <person name="Wilkins M.J."/>
            <person name="Karaoz U."/>
            <person name="Brodie E.L."/>
            <person name="Williams K.H."/>
            <person name="Hubbard S.S."/>
            <person name="Banfield J.F."/>
        </authorList>
    </citation>
    <scope>NUCLEOTIDE SEQUENCE [LARGE SCALE GENOMIC DNA]</scope>
</reference>
<evidence type="ECO:0000256" key="7">
    <source>
        <dbReference type="ARBA" id="ARBA00022723"/>
    </source>
</evidence>
<dbReference type="GO" id="GO:0045340">
    <property type="term" value="F:mercury ion binding"/>
    <property type="evidence" value="ECO:0007669"/>
    <property type="project" value="InterPro"/>
</dbReference>
<keyword evidence="13 18" id="KW-0676">Redox-active center</keyword>
<dbReference type="Pfam" id="PF02852">
    <property type="entry name" value="Pyr_redox_dim"/>
    <property type="match status" value="1"/>
</dbReference>
<feature type="binding site" evidence="16">
    <location>
        <position position="310"/>
    </location>
    <ligand>
        <name>FAD</name>
        <dbReference type="ChEBI" id="CHEBI:57692"/>
    </ligand>
</feature>
<dbReference type="Gene3D" id="3.50.50.60">
    <property type="entry name" value="FAD/NAD(P)-binding domain"/>
    <property type="match status" value="2"/>
</dbReference>
<accession>A0A1F5JA49</accession>
<evidence type="ECO:0000259" key="20">
    <source>
        <dbReference type="Pfam" id="PF07992"/>
    </source>
</evidence>
<dbReference type="EC" id="1.16.1.1" evidence="3"/>
<feature type="binding site" evidence="16">
    <location>
        <begin position="142"/>
        <end position="144"/>
    </location>
    <ligand>
        <name>FAD</name>
        <dbReference type="ChEBI" id="CHEBI:57692"/>
    </ligand>
</feature>
<keyword evidence="16" id="KW-0547">Nucleotide-binding</keyword>
<gene>
    <name evidence="21" type="ORF">A3C26_03960</name>
</gene>
<feature type="binding site" evidence="16">
    <location>
        <position position="53"/>
    </location>
    <ligand>
        <name>FAD</name>
        <dbReference type="ChEBI" id="CHEBI:57692"/>
    </ligand>
</feature>
<dbReference type="EMBL" id="MFCX01000025">
    <property type="protein sequence ID" value="OGE25468.1"/>
    <property type="molecule type" value="Genomic_DNA"/>
</dbReference>
<evidence type="ECO:0000256" key="8">
    <source>
        <dbReference type="ARBA" id="ARBA00022827"/>
    </source>
</evidence>
<feature type="domain" description="FAD/NAD(P)-binding" evidence="20">
    <location>
        <begin position="6"/>
        <end position="326"/>
    </location>
</feature>
<evidence type="ECO:0000256" key="6">
    <source>
        <dbReference type="ARBA" id="ARBA00022630"/>
    </source>
</evidence>
<dbReference type="GO" id="GO:0016152">
    <property type="term" value="F:mercury (II) reductase (NADP+) activity"/>
    <property type="evidence" value="ECO:0007669"/>
    <property type="project" value="UniProtKB-EC"/>
</dbReference>
<dbReference type="InterPro" id="IPR021179">
    <property type="entry name" value="Mercury_reductase_MerA"/>
</dbReference>
<dbReference type="SUPFAM" id="SSF55424">
    <property type="entry name" value="FAD/NAD-linked reductases, dimerisation (C-terminal) domain"/>
    <property type="match status" value="1"/>
</dbReference>
<dbReference type="PANTHER" id="PTHR43014">
    <property type="entry name" value="MERCURIC REDUCTASE"/>
    <property type="match status" value="1"/>
</dbReference>
<evidence type="ECO:0000256" key="14">
    <source>
        <dbReference type="ARBA" id="ARBA00031725"/>
    </source>
</evidence>
<dbReference type="GO" id="GO:0050661">
    <property type="term" value="F:NADP binding"/>
    <property type="evidence" value="ECO:0007669"/>
    <property type="project" value="InterPro"/>
</dbReference>
<keyword evidence="5" id="KW-0475">Mercuric resistance</keyword>
<dbReference type="SUPFAM" id="SSF51905">
    <property type="entry name" value="FAD/NAD(P)-binding domain"/>
    <property type="match status" value="1"/>
</dbReference>
<evidence type="ECO:0000256" key="5">
    <source>
        <dbReference type="ARBA" id="ARBA00022466"/>
    </source>
</evidence>
<dbReference type="PRINTS" id="PR00411">
    <property type="entry name" value="PNDRDTASEI"/>
</dbReference>
<sequence>MRDNNFDLIIIGGGAGAFAAVIKANELKAKTLMVNHGLPLGGTCVNVGCIPSKNLLKAGEVLYYSQYHNFNGIKLRVDEFDFGKTIQEELGVVSAMRKEKYEDVLKNLSNVTFIESGAKFTSPTEIEVNSQKYQGKKFIIATGSTTKVPAIEGIKEVGYLTHIEALANKGQPKSLVIIGAGPLGLEFAQMFHHFDTKVTVLQRGNTILPRVEPEIASALQRYLSDEGIELYIEAETLSVRKEGSKKVVKTKIKGIEQEFRAEEILLAAGKTANTKDLNLQVAGVEIDDRQAIKVNEYQKTSQDHIFAVGDATNQKLRLETIAGREGTLAAKNALTGSRDSINYWQVPYAVFTYPAVAGIGMIDAEVLESGGKCNCNTVDFSKVPKAGTIKDTRGAIKMVINSENRKILGIHMVAPDVADIINQGIYILKGNMTVDDVIDSLPVFPTLSESIKIVALSFTTDITKLSCCV</sequence>
<evidence type="ECO:0000256" key="3">
    <source>
        <dbReference type="ARBA" id="ARBA00012661"/>
    </source>
</evidence>
<comment type="cofactor">
    <cofactor evidence="16">
        <name>FAD</name>
        <dbReference type="ChEBI" id="CHEBI:57692"/>
    </cofactor>
    <text evidence="16">Binds 1 FAD per subunit.</text>
</comment>
<evidence type="ECO:0000313" key="21">
    <source>
        <dbReference type="EMBL" id="OGE25468.1"/>
    </source>
</evidence>
<evidence type="ECO:0000256" key="12">
    <source>
        <dbReference type="ARBA" id="ARBA00023157"/>
    </source>
</evidence>
<keyword evidence="10" id="KW-0476">Mercury</keyword>
<dbReference type="PIRSF" id="PIRSF000350">
    <property type="entry name" value="Mercury_reductase_MerA"/>
    <property type="match status" value="1"/>
</dbReference>
<evidence type="ECO:0000256" key="15">
    <source>
        <dbReference type="ARBA" id="ARBA00048984"/>
    </source>
</evidence>
<evidence type="ECO:0000256" key="17">
    <source>
        <dbReference type="PIRSR" id="PIRSR000350-4"/>
    </source>
</evidence>
<feature type="binding site" evidence="16">
    <location>
        <position position="269"/>
    </location>
    <ligand>
        <name>NAD(+)</name>
        <dbReference type="ChEBI" id="CHEBI:57540"/>
    </ligand>
</feature>
<protein>
    <recommendedName>
        <fullName evidence="4">Mercuric reductase</fullName>
        <ecNumber evidence="3">1.16.1.1</ecNumber>
    </recommendedName>
    <alternativeName>
        <fullName evidence="14">Hg(II) reductase</fullName>
    </alternativeName>
</protein>
<evidence type="ECO:0000256" key="2">
    <source>
        <dbReference type="ARBA" id="ARBA00011738"/>
    </source>
</evidence>
<dbReference type="Gene3D" id="3.30.390.30">
    <property type="match status" value="1"/>
</dbReference>
<feature type="binding site" evidence="16">
    <location>
        <begin position="179"/>
        <end position="186"/>
    </location>
    <ligand>
        <name>NAD(+)</name>
        <dbReference type="ChEBI" id="CHEBI:57540"/>
    </ligand>
</feature>
<dbReference type="GO" id="GO:0003955">
    <property type="term" value="F:NAD(P)H dehydrogenase (quinone) activity"/>
    <property type="evidence" value="ECO:0007669"/>
    <property type="project" value="TreeGrafter"/>
</dbReference>
<evidence type="ECO:0000313" key="22">
    <source>
        <dbReference type="Proteomes" id="UP000177042"/>
    </source>
</evidence>
<keyword evidence="9" id="KW-0521">NADP</keyword>
<dbReference type="PROSITE" id="PS00076">
    <property type="entry name" value="PYRIDINE_REDOX_1"/>
    <property type="match status" value="1"/>
</dbReference>
<dbReference type="GO" id="GO:0016668">
    <property type="term" value="F:oxidoreductase activity, acting on a sulfur group of donors, NAD(P) as acceptor"/>
    <property type="evidence" value="ECO:0007669"/>
    <property type="project" value="InterPro"/>
</dbReference>
<keyword evidence="12" id="KW-1015">Disulfide bond</keyword>
<feature type="disulfide bond" description="Redox-active" evidence="17">
    <location>
        <begin position="44"/>
        <end position="49"/>
    </location>
</feature>
<dbReference type="InterPro" id="IPR012999">
    <property type="entry name" value="Pyr_OxRdtase_I_AS"/>
</dbReference>
<evidence type="ECO:0000256" key="11">
    <source>
        <dbReference type="ARBA" id="ARBA00023002"/>
    </source>
</evidence>
<dbReference type="PANTHER" id="PTHR43014:SF4">
    <property type="entry name" value="PYRIDINE NUCLEOTIDE-DISULFIDE OXIDOREDUCTASE RCLA-RELATED"/>
    <property type="match status" value="1"/>
</dbReference>
<evidence type="ECO:0000256" key="4">
    <source>
        <dbReference type="ARBA" id="ARBA00014791"/>
    </source>
</evidence>
<evidence type="ECO:0000256" key="16">
    <source>
        <dbReference type="PIRSR" id="PIRSR000350-3"/>
    </source>
</evidence>